<dbReference type="KEGG" id="aco:Amico_0863"/>
<sequence length="74" mass="8028">MQGVGKLLISMGIILCIAGVVVLFLGRFNIPLGKLPGDITYTRKNVTVFAPITTMLVVSVVLTIVLNIIGRWMK</sequence>
<accession>D5EEL2</accession>
<evidence type="ECO:0000313" key="3">
    <source>
        <dbReference type="Proteomes" id="UP000002366"/>
    </source>
</evidence>
<dbReference type="STRING" id="572547.Amico_0863"/>
<dbReference type="Pfam" id="PF11146">
    <property type="entry name" value="DUF2905"/>
    <property type="match status" value="1"/>
</dbReference>
<name>D5EEL2_AMICL</name>
<dbReference type="EMBL" id="CP001997">
    <property type="protein sequence ID" value="ADE56994.1"/>
    <property type="molecule type" value="Genomic_DNA"/>
</dbReference>
<feature type="transmembrane region" description="Helical" evidence="1">
    <location>
        <begin position="48"/>
        <end position="69"/>
    </location>
</feature>
<evidence type="ECO:0008006" key="4">
    <source>
        <dbReference type="Google" id="ProtNLM"/>
    </source>
</evidence>
<dbReference type="AlphaFoldDB" id="D5EEL2"/>
<dbReference type="Proteomes" id="UP000002366">
    <property type="component" value="Chromosome"/>
</dbReference>
<reference evidence="2 3" key="1">
    <citation type="journal article" date="2010" name="Stand. Genomic Sci.">
        <title>Complete genome sequence of Aminobacterium colombiense type strain (ALA-1).</title>
        <authorList>
            <person name="Chertkov O."/>
            <person name="Sikorski J."/>
            <person name="Brambilla E."/>
            <person name="Lapidus A."/>
            <person name="Copeland A."/>
            <person name="Glavina Del Rio T."/>
            <person name="Nolan M."/>
            <person name="Lucas S."/>
            <person name="Tice H."/>
            <person name="Cheng J.F."/>
            <person name="Han C."/>
            <person name="Detter J.C."/>
            <person name="Bruce D."/>
            <person name="Tapia R."/>
            <person name="Goodwin L."/>
            <person name="Pitluck S."/>
            <person name="Liolios K."/>
            <person name="Ivanova N."/>
            <person name="Mavromatis K."/>
            <person name="Ovchinnikova G."/>
            <person name="Pati A."/>
            <person name="Chen A."/>
            <person name="Palaniappan K."/>
            <person name="Land M."/>
            <person name="Hauser L."/>
            <person name="Chang Y.J."/>
            <person name="Jeffries C.D."/>
            <person name="Spring S."/>
            <person name="Rohde M."/>
            <person name="Goker M."/>
            <person name="Bristow J."/>
            <person name="Eisen J.A."/>
            <person name="Markowitz V."/>
            <person name="Hugenholtz P."/>
            <person name="Kyrpides N.C."/>
            <person name="Klenk H.P."/>
        </authorList>
    </citation>
    <scope>NUCLEOTIDE SEQUENCE [LARGE SCALE GENOMIC DNA]</scope>
    <source>
        <strain evidence="3">DSM 12261 / ALA-1</strain>
    </source>
</reference>
<evidence type="ECO:0000313" key="2">
    <source>
        <dbReference type="EMBL" id="ADE56994.1"/>
    </source>
</evidence>
<protein>
    <recommendedName>
        <fullName evidence="4">DUF2905 domain-containing protein</fullName>
    </recommendedName>
</protein>
<proteinExistence type="predicted"/>
<dbReference type="InterPro" id="IPR021320">
    <property type="entry name" value="DUF2905"/>
</dbReference>
<dbReference type="RefSeq" id="WP_013048260.1">
    <property type="nucleotide sequence ID" value="NC_014011.1"/>
</dbReference>
<dbReference type="HOGENOM" id="CLU_181383_1_1_0"/>
<dbReference type="PANTHER" id="PTHR36443">
    <property type="entry name" value="BSR5223 PROTEIN"/>
    <property type="match status" value="1"/>
</dbReference>
<keyword evidence="1" id="KW-1133">Transmembrane helix</keyword>
<dbReference type="PANTHER" id="PTHR36443:SF1">
    <property type="entry name" value="BSR5223 PROTEIN"/>
    <property type="match status" value="1"/>
</dbReference>
<organism evidence="2 3">
    <name type="scientific">Aminobacterium colombiense (strain DSM 12261 / ALA-1)</name>
    <dbReference type="NCBI Taxonomy" id="572547"/>
    <lineage>
        <taxon>Bacteria</taxon>
        <taxon>Thermotogati</taxon>
        <taxon>Synergistota</taxon>
        <taxon>Synergistia</taxon>
        <taxon>Synergistales</taxon>
        <taxon>Aminobacteriaceae</taxon>
        <taxon>Aminobacterium</taxon>
    </lineage>
</organism>
<gene>
    <name evidence="2" type="ordered locus">Amico_0863</name>
</gene>
<keyword evidence="1" id="KW-0472">Membrane</keyword>
<evidence type="ECO:0000256" key="1">
    <source>
        <dbReference type="SAM" id="Phobius"/>
    </source>
</evidence>
<dbReference type="OrthoDB" id="5774at2"/>
<dbReference type="eggNOG" id="ENOG5030NCY">
    <property type="taxonomic scope" value="Bacteria"/>
</dbReference>
<keyword evidence="1" id="KW-0812">Transmembrane</keyword>
<feature type="transmembrane region" description="Helical" evidence="1">
    <location>
        <begin position="7"/>
        <end position="28"/>
    </location>
</feature>
<keyword evidence="3" id="KW-1185">Reference proteome</keyword>